<keyword evidence="6" id="KW-1185">Reference proteome</keyword>
<evidence type="ECO:0000259" key="4">
    <source>
        <dbReference type="PROSITE" id="PS51379"/>
    </source>
</evidence>
<dbReference type="EMBL" id="CP089984">
    <property type="protein sequence ID" value="WXB16257.1"/>
    <property type="molecule type" value="Genomic_DNA"/>
</dbReference>
<keyword evidence="3" id="KW-0411">Iron-sulfur</keyword>
<proteinExistence type="predicted"/>
<organism evidence="5 6">
    <name type="scientific">Pendulispora albinea</name>
    <dbReference type="NCBI Taxonomy" id="2741071"/>
    <lineage>
        <taxon>Bacteria</taxon>
        <taxon>Pseudomonadati</taxon>
        <taxon>Myxococcota</taxon>
        <taxon>Myxococcia</taxon>
        <taxon>Myxococcales</taxon>
        <taxon>Sorangiineae</taxon>
        <taxon>Pendulisporaceae</taxon>
        <taxon>Pendulispora</taxon>
    </lineage>
</organism>
<dbReference type="Pfam" id="PF00037">
    <property type="entry name" value="Fer4"/>
    <property type="match status" value="1"/>
</dbReference>
<dbReference type="Proteomes" id="UP001370348">
    <property type="component" value="Chromosome"/>
</dbReference>
<keyword evidence="1" id="KW-0479">Metal-binding</keyword>
<evidence type="ECO:0000256" key="3">
    <source>
        <dbReference type="ARBA" id="ARBA00023014"/>
    </source>
</evidence>
<reference evidence="5 6" key="1">
    <citation type="submission" date="2021-12" db="EMBL/GenBank/DDBJ databases">
        <title>Discovery of the Pendulisporaceae a myxobacterial family with distinct sporulation behavior and unique specialized metabolism.</title>
        <authorList>
            <person name="Garcia R."/>
            <person name="Popoff A."/>
            <person name="Bader C.D."/>
            <person name="Loehr J."/>
            <person name="Walesch S."/>
            <person name="Walt C."/>
            <person name="Boldt J."/>
            <person name="Bunk B."/>
            <person name="Haeckl F.J.F.P.J."/>
            <person name="Gunesch A.P."/>
            <person name="Birkelbach J."/>
            <person name="Nuebel U."/>
            <person name="Pietschmann T."/>
            <person name="Bach T."/>
            <person name="Mueller R."/>
        </authorList>
    </citation>
    <scope>NUCLEOTIDE SEQUENCE [LARGE SCALE GENOMIC DNA]</scope>
    <source>
        <strain evidence="5 6">MSr11954</strain>
    </source>
</reference>
<feature type="domain" description="4Fe-4S ferredoxin-type" evidence="4">
    <location>
        <begin position="19"/>
        <end position="48"/>
    </location>
</feature>
<dbReference type="PROSITE" id="PS00198">
    <property type="entry name" value="4FE4S_FER_1"/>
    <property type="match status" value="1"/>
</dbReference>
<dbReference type="InterPro" id="IPR017896">
    <property type="entry name" value="4Fe4S_Fe-S-bd"/>
</dbReference>
<gene>
    <name evidence="5" type="ORF">LZC94_03040</name>
</gene>
<evidence type="ECO:0000313" key="6">
    <source>
        <dbReference type="Proteomes" id="UP001370348"/>
    </source>
</evidence>
<dbReference type="SUPFAM" id="SSF54862">
    <property type="entry name" value="4Fe-4S ferredoxins"/>
    <property type="match status" value="1"/>
</dbReference>
<accession>A0ABZ2M4A5</accession>
<protein>
    <submittedName>
        <fullName evidence="5">4Fe-4S binding protein</fullName>
    </submittedName>
</protein>
<dbReference type="PROSITE" id="PS51379">
    <property type="entry name" value="4FE4S_FER_2"/>
    <property type="match status" value="1"/>
</dbReference>
<name>A0ABZ2M4A5_9BACT</name>
<dbReference type="RefSeq" id="WP_394825886.1">
    <property type="nucleotide sequence ID" value="NZ_CP089984.1"/>
</dbReference>
<evidence type="ECO:0000313" key="5">
    <source>
        <dbReference type="EMBL" id="WXB16257.1"/>
    </source>
</evidence>
<dbReference type="InterPro" id="IPR017900">
    <property type="entry name" value="4Fe4S_Fe_S_CS"/>
</dbReference>
<evidence type="ECO:0000256" key="1">
    <source>
        <dbReference type="ARBA" id="ARBA00022723"/>
    </source>
</evidence>
<keyword evidence="2" id="KW-0408">Iron</keyword>
<evidence type="ECO:0000256" key="2">
    <source>
        <dbReference type="ARBA" id="ARBA00023004"/>
    </source>
</evidence>
<sequence>MEAIDAIPSSERPARLGRVQLYINPTECICCGACALECPVNAIFDEDDVPEKWSGAIEENAAFFAR</sequence>
<dbReference type="Gene3D" id="3.30.70.20">
    <property type="match status" value="1"/>
</dbReference>